<protein>
    <recommendedName>
        <fullName evidence="4">YtkA-like domain-containing protein</fullName>
    </recommendedName>
</protein>
<dbReference type="RefSeq" id="WP_123042013.1">
    <property type="nucleotide sequence ID" value="NZ_CP033433.1"/>
</dbReference>
<organism evidence="2 3">
    <name type="scientific">Cohnella candidum</name>
    <dbReference type="NCBI Taxonomy" id="2674991"/>
    <lineage>
        <taxon>Bacteria</taxon>
        <taxon>Bacillati</taxon>
        <taxon>Bacillota</taxon>
        <taxon>Bacilli</taxon>
        <taxon>Bacillales</taxon>
        <taxon>Paenibacillaceae</taxon>
        <taxon>Cohnella</taxon>
    </lineage>
</organism>
<dbReference type="KEGG" id="coh:EAV92_15900"/>
<proteinExistence type="predicted"/>
<evidence type="ECO:0000313" key="3">
    <source>
        <dbReference type="Proteomes" id="UP000269097"/>
    </source>
</evidence>
<keyword evidence="1" id="KW-0732">Signal</keyword>
<evidence type="ECO:0000256" key="1">
    <source>
        <dbReference type="SAM" id="SignalP"/>
    </source>
</evidence>
<evidence type="ECO:0000313" key="2">
    <source>
        <dbReference type="EMBL" id="AYQ73929.1"/>
    </source>
</evidence>
<evidence type="ECO:0008006" key="4">
    <source>
        <dbReference type="Google" id="ProtNLM"/>
    </source>
</evidence>
<dbReference type="PROSITE" id="PS51257">
    <property type="entry name" value="PROKAR_LIPOPROTEIN"/>
    <property type="match status" value="1"/>
</dbReference>
<dbReference type="EMBL" id="CP033433">
    <property type="protein sequence ID" value="AYQ73929.1"/>
    <property type="molecule type" value="Genomic_DNA"/>
</dbReference>
<gene>
    <name evidence="2" type="ORF">EAV92_15900</name>
</gene>
<dbReference type="Proteomes" id="UP000269097">
    <property type="component" value="Chromosome"/>
</dbReference>
<accession>A0A3G3K2C9</accession>
<name>A0A3G3K2C9_9BACL</name>
<keyword evidence="3" id="KW-1185">Reference proteome</keyword>
<feature type="chain" id="PRO_5039664953" description="YtkA-like domain-containing protein" evidence="1">
    <location>
        <begin position="24"/>
        <end position="267"/>
    </location>
</feature>
<feature type="signal peptide" evidence="1">
    <location>
        <begin position="1"/>
        <end position="23"/>
    </location>
</feature>
<reference evidence="2 3" key="1">
    <citation type="submission" date="2018-10" db="EMBL/GenBank/DDBJ databases">
        <title>Genome Sequence of Cohnella sp.</title>
        <authorList>
            <person name="Srinivasan S."/>
            <person name="Kim M.K."/>
        </authorList>
    </citation>
    <scope>NUCLEOTIDE SEQUENCE [LARGE SCALE GENOMIC DNA]</scope>
    <source>
        <strain evidence="2 3">18JY8-7</strain>
    </source>
</reference>
<sequence length="267" mass="29417">MSKRSLFALGLLAMLLLSGCGSKSSWENEEVSEVSHRLMEDDVKAEWTIDGNGDDGTKRIRVVIAAKDGGTIDDFDVNHEKLLHLMVVSKDLSYFRHIHPEYLGNGVFEIENRFPFGGEYRLIADFKPTDGDAMNKMAWVTVDGKTAKAVPVTPDQRLDRTVDGLRVSLTINPPASGKDVTLRYAITDAATGKAVTDLEPYLGAIGHVVVLTEDGERYLHVHAEEGQGTGPVAVFETRFPAPGIYKIWAQFQRNGEVVTVPFVTRIS</sequence>
<dbReference type="AlphaFoldDB" id="A0A3G3K2C9"/>